<sequence>MKKTFKQWAKQDKDLDVFCAQVIILTKGYTTT</sequence>
<dbReference type="AlphaFoldDB" id="R9HN51"/>
<evidence type="ECO:0000313" key="1">
    <source>
        <dbReference type="EMBL" id="EOS05181.1"/>
    </source>
</evidence>
<protein>
    <submittedName>
        <fullName evidence="1">Uncharacterized protein</fullName>
    </submittedName>
</protein>
<dbReference type="EMBL" id="ASSN01000006">
    <property type="protein sequence ID" value="EOS05181.1"/>
    <property type="molecule type" value="Genomic_DNA"/>
</dbReference>
<dbReference type="HOGENOM" id="CLU_3388188_0_0_10"/>
<organism evidence="1 2">
    <name type="scientific">Phocaeicola vulgatus dnLKV7</name>
    <dbReference type="NCBI Taxonomy" id="1235786"/>
    <lineage>
        <taxon>Bacteria</taxon>
        <taxon>Pseudomonadati</taxon>
        <taxon>Bacteroidota</taxon>
        <taxon>Bacteroidia</taxon>
        <taxon>Bacteroidales</taxon>
        <taxon>Bacteroidaceae</taxon>
        <taxon>Phocaeicola</taxon>
    </lineage>
</organism>
<proteinExistence type="predicted"/>
<evidence type="ECO:0000313" key="2">
    <source>
        <dbReference type="Proteomes" id="UP000014151"/>
    </source>
</evidence>
<accession>R9HN51</accession>
<reference evidence="1 2" key="1">
    <citation type="submission" date="2013-04" db="EMBL/GenBank/DDBJ databases">
        <title>The Genome Sequence of Bacteroides vulgatus dnLKV7.</title>
        <authorList>
            <consortium name="The Broad Institute Genomics Platform"/>
            <consortium name="The Broad Institute Genome Sequencing Center for Infectious Disease"/>
            <person name="Earl A."/>
            <person name="Xavier R."/>
            <person name="Kuhn K."/>
            <person name="Stappenbeck T."/>
            <person name="Walker B."/>
            <person name="Young S."/>
            <person name="Zeng Q."/>
            <person name="Gargeya S."/>
            <person name="Fitzgerald M."/>
            <person name="Haas B."/>
            <person name="Abouelleil A."/>
            <person name="Allen A.W."/>
            <person name="Alvarado L."/>
            <person name="Arachchi H.M."/>
            <person name="Berlin A.M."/>
            <person name="Chapman S.B."/>
            <person name="Gainer-Dewar J."/>
            <person name="Goldberg J."/>
            <person name="Griggs A."/>
            <person name="Gujja S."/>
            <person name="Hansen M."/>
            <person name="Howarth C."/>
            <person name="Imamovic A."/>
            <person name="Ireland A."/>
            <person name="Larimer J."/>
            <person name="McCowan C."/>
            <person name="Murphy C."/>
            <person name="Pearson M."/>
            <person name="Poon T.W."/>
            <person name="Priest M."/>
            <person name="Roberts A."/>
            <person name="Saif S."/>
            <person name="Shea T."/>
            <person name="Sisk P."/>
            <person name="Sykes S."/>
            <person name="Wortman J."/>
            <person name="Nusbaum C."/>
            <person name="Birren B."/>
        </authorList>
    </citation>
    <scope>NUCLEOTIDE SEQUENCE [LARGE SCALE GENOMIC DNA]</scope>
    <source>
        <strain evidence="2">dnLKV7</strain>
    </source>
</reference>
<name>R9HN51_PHOVU</name>
<gene>
    <name evidence="1" type="ORF">C800_00746</name>
</gene>
<dbReference type="Proteomes" id="UP000014151">
    <property type="component" value="Unassembled WGS sequence"/>
</dbReference>
<comment type="caution">
    <text evidence="1">The sequence shown here is derived from an EMBL/GenBank/DDBJ whole genome shotgun (WGS) entry which is preliminary data.</text>
</comment>